<dbReference type="GO" id="GO:0015288">
    <property type="term" value="F:porin activity"/>
    <property type="evidence" value="ECO:0007669"/>
    <property type="project" value="TreeGrafter"/>
</dbReference>
<dbReference type="OrthoDB" id="9814637at2"/>
<evidence type="ECO:0000256" key="1">
    <source>
        <dbReference type="ARBA" id="ARBA00004442"/>
    </source>
</evidence>
<evidence type="ECO:0000256" key="4">
    <source>
        <dbReference type="ARBA" id="ARBA00022452"/>
    </source>
</evidence>
<sequence>MAASGAMYGSENVSLEQAISAALETNPEVNQAIMNKEAIEFEREQAQGLYLPRVDIEASAGIRRLENNTRRTLGIADKELYPLEAGIFAEQTIVDFGRRHGELMRQAARTDGAALRVAERSENIALLVTRQYLDILLQQRVVAAAEDNVTFHRNLVGDLGQGVQQGSISIADQQQAQERLQAAIVRKTEAEEALVNAQIMLQTLTGLSVNSVTVPASKRAAVTPTINDAIAQARQENPKVLEAMADVDAAHAMIEKANGDLYPTIGVEARGRVGEDIDGFAGETNDVQARVVLKWNVFDGGINRAKYQEMVRRASESRFRLHELVRYAEEDVRKAWNSMSTQDKVGQELEVQSRVSDDLLLSYREQFNVGRRSLLDVLDAQNTRYNVQVRLETARFAEQFAEYQVLAATNNLLETLGLSAPAAGDAYAREKYNYGPSDPAELNRRRYPR</sequence>
<dbReference type="EMBL" id="QRGP01000003">
    <property type="protein sequence ID" value="RDV01778.1"/>
    <property type="molecule type" value="Genomic_DNA"/>
</dbReference>
<evidence type="ECO:0000256" key="3">
    <source>
        <dbReference type="ARBA" id="ARBA00022448"/>
    </source>
</evidence>
<dbReference type="Pfam" id="PF02321">
    <property type="entry name" value="OEP"/>
    <property type="match status" value="2"/>
</dbReference>
<comment type="subcellular location">
    <subcellularLocation>
        <location evidence="1">Cell outer membrane</location>
    </subcellularLocation>
</comment>
<evidence type="ECO:0000256" key="7">
    <source>
        <dbReference type="ARBA" id="ARBA00023237"/>
    </source>
</evidence>
<organism evidence="8 9">
    <name type="scientific">Sphingorhabdus pulchriflava</name>
    <dbReference type="NCBI Taxonomy" id="2292257"/>
    <lineage>
        <taxon>Bacteria</taxon>
        <taxon>Pseudomonadati</taxon>
        <taxon>Pseudomonadota</taxon>
        <taxon>Alphaproteobacteria</taxon>
        <taxon>Sphingomonadales</taxon>
        <taxon>Sphingomonadaceae</taxon>
        <taxon>Sphingorhabdus</taxon>
    </lineage>
</organism>
<dbReference type="GO" id="GO:1990281">
    <property type="term" value="C:efflux pump complex"/>
    <property type="evidence" value="ECO:0007669"/>
    <property type="project" value="TreeGrafter"/>
</dbReference>
<dbReference type="Proteomes" id="UP000263833">
    <property type="component" value="Unassembled WGS sequence"/>
</dbReference>
<dbReference type="PANTHER" id="PTHR30026">
    <property type="entry name" value="OUTER MEMBRANE PROTEIN TOLC"/>
    <property type="match status" value="1"/>
</dbReference>
<evidence type="ECO:0000256" key="2">
    <source>
        <dbReference type="ARBA" id="ARBA00007613"/>
    </source>
</evidence>
<dbReference type="InterPro" id="IPR051906">
    <property type="entry name" value="TolC-like"/>
</dbReference>
<keyword evidence="3" id="KW-0813">Transport</keyword>
<comment type="caution">
    <text evidence="8">The sequence shown here is derived from an EMBL/GenBank/DDBJ whole genome shotgun (WGS) entry which is preliminary data.</text>
</comment>
<keyword evidence="4" id="KW-1134">Transmembrane beta strand</keyword>
<gene>
    <name evidence="8" type="ORF">DXH95_15550</name>
</gene>
<comment type="similarity">
    <text evidence="2">Belongs to the outer membrane factor (OMF) (TC 1.B.17) family.</text>
</comment>
<dbReference type="SUPFAM" id="SSF56954">
    <property type="entry name" value="Outer membrane efflux proteins (OEP)"/>
    <property type="match status" value="1"/>
</dbReference>
<dbReference type="Gene3D" id="1.20.1600.10">
    <property type="entry name" value="Outer membrane efflux proteins (OEP)"/>
    <property type="match status" value="1"/>
</dbReference>
<dbReference type="PANTHER" id="PTHR30026:SF22">
    <property type="entry name" value="OUTER MEMBRANE EFFLUX PROTEIN"/>
    <property type="match status" value="1"/>
</dbReference>
<evidence type="ECO:0000313" key="9">
    <source>
        <dbReference type="Proteomes" id="UP000263833"/>
    </source>
</evidence>
<keyword evidence="5" id="KW-0812">Transmembrane</keyword>
<dbReference type="InterPro" id="IPR003423">
    <property type="entry name" value="OMP_efflux"/>
</dbReference>
<keyword evidence="9" id="KW-1185">Reference proteome</keyword>
<dbReference type="AlphaFoldDB" id="A0A371B2H7"/>
<accession>A0A371B2H7</accession>
<evidence type="ECO:0000256" key="5">
    <source>
        <dbReference type="ARBA" id="ARBA00022692"/>
    </source>
</evidence>
<dbReference type="GO" id="GO:0009279">
    <property type="term" value="C:cell outer membrane"/>
    <property type="evidence" value="ECO:0007669"/>
    <property type="project" value="UniProtKB-SubCell"/>
</dbReference>
<protein>
    <submittedName>
        <fullName evidence="8">Agglutination protein</fullName>
    </submittedName>
</protein>
<keyword evidence="6" id="KW-0472">Membrane</keyword>
<evidence type="ECO:0000256" key="6">
    <source>
        <dbReference type="ARBA" id="ARBA00023136"/>
    </source>
</evidence>
<reference evidence="9" key="1">
    <citation type="submission" date="2018-08" db="EMBL/GenBank/DDBJ databases">
        <authorList>
            <person name="Kim S.-J."/>
            <person name="Jung G.-Y."/>
        </authorList>
    </citation>
    <scope>NUCLEOTIDE SEQUENCE [LARGE SCALE GENOMIC DNA]</scope>
    <source>
        <strain evidence="9">GY_G</strain>
    </source>
</reference>
<keyword evidence="7" id="KW-0998">Cell outer membrane</keyword>
<evidence type="ECO:0000313" key="8">
    <source>
        <dbReference type="EMBL" id="RDV01778.1"/>
    </source>
</evidence>
<proteinExistence type="inferred from homology"/>
<dbReference type="GO" id="GO:0015562">
    <property type="term" value="F:efflux transmembrane transporter activity"/>
    <property type="evidence" value="ECO:0007669"/>
    <property type="project" value="InterPro"/>
</dbReference>
<name>A0A371B2H7_9SPHN</name>